<feature type="compositionally biased region" description="Low complexity" evidence="2">
    <location>
        <begin position="337"/>
        <end position="352"/>
    </location>
</feature>
<feature type="compositionally biased region" description="Low complexity" evidence="2">
    <location>
        <begin position="292"/>
        <end position="312"/>
    </location>
</feature>
<feature type="compositionally biased region" description="Pro residues" evidence="2">
    <location>
        <begin position="353"/>
        <end position="375"/>
    </location>
</feature>
<keyword evidence="1" id="KW-0694">RNA-binding</keyword>
<evidence type="ECO:0000259" key="3">
    <source>
        <dbReference type="PROSITE" id="PS50102"/>
    </source>
</evidence>
<keyword evidence="6" id="KW-1185">Reference proteome</keyword>
<dbReference type="GO" id="GO:0006203">
    <property type="term" value="P:dGTP catabolic process"/>
    <property type="evidence" value="ECO:0007669"/>
    <property type="project" value="TreeGrafter"/>
</dbReference>
<evidence type="ECO:0008006" key="7">
    <source>
        <dbReference type="Google" id="ProtNLM"/>
    </source>
</evidence>
<evidence type="ECO:0000256" key="2">
    <source>
        <dbReference type="SAM" id="MobiDB-lite"/>
    </source>
</evidence>
<protein>
    <recommendedName>
        <fullName evidence="7">RRM domain-containing protein</fullName>
    </recommendedName>
</protein>
<dbReference type="InterPro" id="IPR012677">
    <property type="entry name" value="Nucleotide-bd_a/b_plait_sf"/>
</dbReference>
<feature type="region of interest" description="Disordered" evidence="2">
    <location>
        <begin position="1"/>
        <end position="48"/>
    </location>
</feature>
<feature type="compositionally biased region" description="Pro residues" evidence="2">
    <location>
        <begin position="313"/>
        <end position="336"/>
    </location>
</feature>
<proteinExistence type="predicted"/>
<dbReference type="InterPro" id="IPR015797">
    <property type="entry name" value="NUDIX_hydrolase-like_dom_sf"/>
</dbReference>
<feature type="domain" description="Nudix hydrolase" evidence="4">
    <location>
        <begin position="389"/>
        <end position="523"/>
    </location>
</feature>
<feature type="compositionally biased region" description="Basic and acidic residues" evidence="2">
    <location>
        <begin position="1"/>
        <end position="20"/>
    </location>
</feature>
<dbReference type="OrthoDB" id="447842at2759"/>
<dbReference type="CDD" id="cd04678">
    <property type="entry name" value="NUDIX_MTH2_Nudt15"/>
    <property type="match status" value="1"/>
</dbReference>
<dbReference type="EMBL" id="JAGTXO010000043">
    <property type="protein sequence ID" value="KAG8459232.1"/>
    <property type="molecule type" value="Genomic_DNA"/>
</dbReference>
<sequence>MADRERAPRNDKAERPREGDASSNPGAAADGRRRERDKERERAKPDVDGKVSLLVRNLNRKTTSEDIKKFFEQYGTIKDVYLPKDYYSGEARGFGFVEFADATEADEAQKHLDHTLLDGREVTVVFAQERRKSSNEMRGRETEAADKGSQDGTEVAPSAPAAAASAHGAPKPAGGKKGPSAVDGAGAPRAPMAGGPGGAAKDGRPPSAKPAGAPGGGARAPAEPSAVSNGFASFPTTVVASSAAIAARPASAAGVARPSVVAPTTPAWGRGGIPHGVKEAAVRAPPQSQVGAQQAKPADVAAAAEAVAAPAVPAQPQPQQPPPQPSQPQPSQPQPPVAAAQAAPPHARAALAPQPPPPAAQPQQPPPQPVAAPAPLPLWATLDPQQRVLLRPKVGVGVFITSPKQHPGAVLVGARTDSDSSVIWALPGGHLEYAEDWISCAAREVLEQTGLVATNIRFATLDNSIEVTHDYHYVVIFCICEVESEPLNKEPDKIQHWQWAVWDSADFEQMPLFAGLHNVRSAGYHPFQNQGQALPVLPPHGALSW</sequence>
<evidence type="ECO:0000313" key="5">
    <source>
        <dbReference type="EMBL" id="KAG8459232.1"/>
    </source>
</evidence>
<dbReference type="PROSITE" id="PS51462">
    <property type="entry name" value="NUDIX"/>
    <property type="match status" value="1"/>
</dbReference>
<organism evidence="5 6">
    <name type="scientific">Diacronema lutheri</name>
    <name type="common">Unicellular marine alga</name>
    <name type="synonym">Monochrysis lutheri</name>
    <dbReference type="NCBI Taxonomy" id="2081491"/>
    <lineage>
        <taxon>Eukaryota</taxon>
        <taxon>Haptista</taxon>
        <taxon>Haptophyta</taxon>
        <taxon>Pavlovophyceae</taxon>
        <taxon>Pavlovales</taxon>
        <taxon>Pavlovaceae</taxon>
        <taxon>Diacronema</taxon>
    </lineage>
</organism>
<dbReference type="InterPro" id="IPR000504">
    <property type="entry name" value="RRM_dom"/>
</dbReference>
<feature type="compositionally biased region" description="Low complexity" evidence="2">
    <location>
        <begin position="245"/>
        <end position="263"/>
    </location>
</feature>
<feature type="region of interest" description="Disordered" evidence="2">
    <location>
        <begin position="245"/>
        <end position="375"/>
    </location>
</feature>
<reference evidence="5" key="1">
    <citation type="submission" date="2021-05" db="EMBL/GenBank/DDBJ databases">
        <title>The genome of the haptophyte Pavlova lutheri (Diacronema luteri, Pavlovales) - a model for lipid biosynthesis in eukaryotic algae.</title>
        <authorList>
            <person name="Hulatt C.J."/>
            <person name="Posewitz M.C."/>
        </authorList>
    </citation>
    <scope>NUCLEOTIDE SEQUENCE</scope>
    <source>
        <strain evidence="5">NIVA-4/92</strain>
    </source>
</reference>
<dbReference type="Gene3D" id="3.90.79.10">
    <property type="entry name" value="Nucleoside Triphosphate Pyrophosphohydrolase"/>
    <property type="match status" value="1"/>
</dbReference>
<dbReference type="PANTHER" id="PTHR16099:SF5">
    <property type="entry name" value="NUCLEOTIDE TRIPHOSPHATE DIPHOSPHATASE NUDT15"/>
    <property type="match status" value="1"/>
</dbReference>
<dbReference type="GO" id="GO:0003723">
    <property type="term" value="F:RNA binding"/>
    <property type="evidence" value="ECO:0007669"/>
    <property type="project" value="UniProtKB-UniRule"/>
</dbReference>
<evidence type="ECO:0000313" key="6">
    <source>
        <dbReference type="Proteomes" id="UP000751190"/>
    </source>
</evidence>
<dbReference type="SMART" id="SM00360">
    <property type="entry name" value="RRM"/>
    <property type="match status" value="1"/>
</dbReference>
<dbReference type="Gene3D" id="3.30.70.330">
    <property type="match status" value="1"/>
</dbReference>
<dbReference type="Pfam" id="PF00293">
    <property type="entry name" value="NUDIX"/>
    <property type="match status" value="1"/>
</dbReference>
<feature type="compositionally biased region" description="Basic and acidic residues" evidence="2">
    <location>
        <begin position="30"/>
        <end position="48"/>
    </location>
</feature>
<dbReference type="InterPro" id="IPR000086">
    <property type="entry name" value="NUDIX_hydrolase_dom"/>
</dbReference>
<evidence type="ECO:0000259" key="4">
    <source>
        <dbReference type="PROSITE" id="PS51462"/>
    </source>
</evidence>
<accession>A0A8J6C1X4</accession>
<feature type="domain" description="RRM" evidence="3">
    <location>
        <begin position="51"/>
        <end position="129"/>
    </location>
</feature>
<comment type="caution">
    <text evidence="5">The sequence shown here is derived from an EMBL/GenBank/DDBJ whole genome shotgun (WGS) entry which is preliminary data.</text>
</comment>
<feature type="compositionally biased region" description="Low complexity" evidence="2">
    <location>
        <begin position="156"/>
        <end position="193"/>
    </location>
</feature>
<dbReference type="SUPFAM" id="SSF55811">
    <property type="entry name" value="Nudix"/>
    <property type="match status" value="1"/>
</dbReference>
<dbReference type="PANTHER" id="PTHR16099">
    <property type="entry name" value="8-OXO-DGTP DIPHOSPHATES NUDT15"/>
    <property type="match status" value="1"/>
</dbReference>
<dbReference type="OMA" id="VIFCICE"/>
<dbReference type="AlphaFoldDB" id="A0A8J6C1X4"/>
<evidence type="ECO:0000256" key="1">
    <source>
        <dbReference type="PROSITE-ProRule" id="PRU00176"/>
    </source>
</evidence>
<feature type="compositionally biased region" description="Basic and acidic residues" evidence="2">
    <location>
        <begin position="129"/>
        <end position="149"/>
    </location>
</feature>
<dbReference type="SUPFAM" id="SSF54928">
    <property type="entry name" value="RNA-binding domain, RBD"/>
    <property type="match status" value="1"/>
</dbReference>
<dbReference type="GO" id="GO:0035539">
    <property type="term" value="F:8-oxo-7,8-dihydrodeoxyguanosine triphosphate pyrophosphatase activity"/>
    <property type="evidence" value="ECO:0007669"/>
    <property type="project" value="TreeGrafter"/>
</dbReference>
<feature type="region of interest" description="Disordered" evidence="2">
    <location>
        <begin position="129"/>
        <end position="230"/>
    </location>
</feature>
<dbReference type="FunFam" id="3.90.79.10:FF:000060">
    <property type="entry name" value="Nudix hydrolase 1"/>
    <property type="match status" value="1"/>
</dbReference>
<gene>
    <name evidence="5" type="ORF">KFE25_005743</name>
</gene>
<dbReference type="Proteomes" id="UP000751190">
    <property type="component" value="Unassembled WGS sequence"/>
</dbReference>
<dbReference type="InterPro" id="IPR035979">
    <property type="entry name" value="RBD_domain_sf"/>
</dbReference>
<dbReference type="GO" id="GO:0005829">
    <property type="term" value="C:cytosol"/>
    <property type="evidence" value="ECO:0007669"/>
    <property type="project" value="TreeGrafter"/>
</dbReference>
<dbReference type="Pfam" id="PF00076">
    <property type="entry name" value="RRM_1"/>
    <property type="match status" value="1"/>
</dbReference>
<dbReference type="PROSITE" id="PS50102">
    <property type="entry name" value="RRM"/>
    <property type="match status" value="1"/>
</dbReference>
<name>A0A8J6C1X4_DIALT</name>